<keyword evidence="2" id="KW-1185">Reference proteome</keyword>
<dbReference type="Proteomes" id="UP000828941">
    <property type="component" value="Chromosome 1"/>
</dbReference>
<sequence length="234" mass="26991">MDDIDRLLLFGIFAFYLFSALSYIQNFVRNFQLWVCRVTFKRISKKRSTEKFSGIPYVMTLFYCLVSAWNGQLAFSFPHNMMIALINCIGAVIETVYVFIFIKFAATKEEKTKFILLFTFLLAWFLAFVTISRFTLHGENKGLLFGFAVAIASIFMYASPLLIMRLVIKTKSVEFMPFFLSLSMFLYGICWVFSAPKTLITLILYSIIYVSHEKAATALAEEEPIELYSKNVPL</sequence>
<evidence type="ECO:0000313" key="1">
    <source>
        <dbReference type="EMBL" id="KAI4356655.1"/>
    </source>
</evidence>
<protein>
    <submittedName>
        <fullName evidence="1">Uncharacterized protein</fullName>
    </submittedName>
</protein>
<comment type="caution">
    <text evidence="1">The sequence shown here is derived from an EMBL/GenBank/DDBJ whole genome shotgun (WGS) entry which is preliminary data.</text>
</comment>
<accession>A0ACB9Q7S8</accession>
<organism evidence="1 2">
    <name type="scientific">Bauhinia variegata</name>
    <name type="common">Purple orchid tree</name>
    <name type="synonym">Phanera variegata</name>
    <dbReference type="NCBI Taxonomy" id="167791"/>
    <lineage>
        <taxon>Eukaryota</taxon>
        <taxon>Viridiplantae</taxon>
        <taxon>Streptophyta</taxon>
        <taxon>Embryophyta</taxon>
        <taxon>Tracheophyta</taxon>
        <taxon>Spermatophyta</taxon>
        <taxon>Magnoliopsida</taxon>
        <taxon>eudicotyledons</taxon>
        <taxon>Gunneridae</taxon>
        <taxon>Pentapetalae</taxon>
        <taxon>rosids</taxon>
        <taxon>fabids</taxon>
        <taxon>Fabales</taxon>
        <taxon>Fabaceae</taxon>
        <taxon>Cercidoideae</taxon>
        <taxon>Cercideae</taxon>
        <taxon>Bauhiniinae</taxon>
        <taxon>Bauhinia</taxon>
    </lineage>
</organism>
<reference evidence="1 2" key="1">
    <citation type="journal article" date="2022" name="DNA Res.">
        <title>Chromosomal-level genome assembly of the orchid tree Bauhinia variegata (Leguminosae; Cercidoideae) supports the allotetraploid origin hypothesis of Bauhinia.</title>
        <authorList>
            <person name="Zhong Y."/>
            <person name="Chen Y."/>
            <person name="Zheng D."/>
            <person name="Pang J."/>
            <person name="Liu Y."/>
            <person name="Luo S."/>
            <person name="Meng S."/>
            <person name="Qian L."/>
            <person name="Wei D."/>
            <person name="Dai S."/>
            <person name="Zhou R."/>
        </authorList>
    </citation>
    <scope>NUCLEOTIDE SEQUENCE [LARGE SCALE GENOMIC DNA]</scope>
    <source>
        <strain evidence="1">BV-YZ2020</strain>
    </source>
</reference>
<name>A0ACB9Q7S8_BAUVA</name>
<dbReference type="EMBL" id="CM039426">
    <property type="protein sequence ID" value="KAI4356655.1"/>
    <property type="molecule type" value="Genomic_DNA"/>
</dbReference>
<evidence type="ECO:0000313" key="2">
    <source>
        <dbReference type="Proteomes" id="UP000828941"/>
    </source>
</evidence>
<gene>
    <name evidence="1" type="ORF">L6164_000660</name>
</gene>
<proteinExistence type="predicted"/>